<dbReference type="InterPro" id="IPR027469">
    <property type="entry name" value="Cation_efflux_TMD_sf"/>
</dbReference>
<keyword evidence="3" id="KW-0864">Zinc transport</keyword>
<dbReference type="OrthoDB" id="410281at2759"/>
<keyword evidence="2 7" id="KW-0812">Transmembrane</keyword>
<keyword evidence="5 7" id="KW-0472">Membrane</keyword>
<dbReference type="AlphaFoldDB" id="A0A8J5XI20"/>
<dbReference type="EMBL" id="JAGTXO010000026">
    <property type="protein sequence ID" value="KAG8461417.1"/>
    <property type="molecule type" value="Genomic_DNA"/>
</dbReference>
<feature type="transmembrane region" description="Helical" evidence="7">
    <location>
        <begin position="119"/>
        <end position="141"/>
    </location>
</feature>
<evidence type="ECO:0000256" key="4">
    <source>
        <dbReference type="ARBA" id="ARBA00022989"/>
    </source>
</evidence>
<keyword evidence="3" id="KW-0813">Transport</keyword>
<keyword evidence="3" id="KW-0406">Ion transport</keyword>
<keyword evidence="3" id="KW-0862">Zinc</keyword>
<dbReference type="PANTHER" id="PTHR11562:SF17">
    <property type="entry name" value="RE54080P-RELATED"/>
    <property type="match status" value="1"/>
</dbReference>
<evidence type="ECO:0000313" key="10">
    <source>
        <dbReference type="Proteomes" id="UP000751190"/>
    </source>
</evidence>
<dbReference type="Proteomes" id="UP000751190">
    <property type="component" value="Unassembled WGS sequence"/>
</dbReference>
<dbReference type="InterPro" id="IPR050681">
    <property type="entry name" value="CDF/SLC30A"/>
</dbReference>
<feature type="region of interest" description="Disordered" evidence="6">
    <location>
        <begin position="296"/>
        <end position="319"/>
    </location>
</feature>
<keyword evidence="10" id="KW-1185">Reference proteome</keyword>
<sequence length="319" mass="33152">MAEAREATVRHDGRDEWHDAPEEAWRKIVPTPLRAARTCATCCCASQDERTLSVTLVLFSLIVISQFVGAYISNSRALLIDAGSMLVDVATYVTNLWAECVPMRSESARATHELFVAGGSLLALWVITLAGVAQAAALLHASGVAQLTEPEPPGSGAGVDGGIVLGFACVGIAFDAIALGQFAASWRAAQRANSAKHLEQRVPERLSLADCLACVCGAALELNMSSALAHVLADLLRSVTTLVESILILRCGLNSAAVDGLAALCVAAAILVTALGPTRRWFGACSARLARPPPAGACGGSPRGRAAHDRARPAGALQL</sequence>
<evidence type="ECO:0000256" key="5">
    <source>
        <dbReference type="ARBA" id="ARBA00023136"/>
    </source>
</evidence>
<feature type="transmembrane region" description="Helical" evidence="7">
    <location>
        <begin position="54"/>
        <end position="72"/>
    </location>
</feature>
<evidence type="ECO:0000256" key="2">
    <source>
        <dbReference type="ARBA" id="ARBA00022692"/>
    </source>
</evidence>
<dbReference type="GO" id="GO:0005385">
    <property type="term" value="F:zinc ion transmembrane transporter activity"/>
    <property type="evidence" value="ECO:0007669"/>
    <property type="project" value="TreeGrafter"/>
</dbReference>
<name>A0A8J5XI20_DIALT</name>
<comment type="subcellular location">
    <subcellularLocation>
        <location evidence="1">Membrane</location>
        <topology evidence="1">Multi-pass membrane protein</topology>
    </subcellularLocation>
</comment>
<accession>A0A8J5XI20</accession>
<evidence type="ECO:0000259" key="8">
    <source>
        <dbReference type="Pfam" id="PF01545"/>
    </source>
</evidence>
<dbReference type="InterPro" id="IPR058533">
    <property type="entry name" value="Cation_efflux_TM"/>
</dbReference>
<comment type="caution">
    <text evidence="9">The sequence shown here is derived from an EMBL/GenBank/DDBJ whole genome shotgun (WGS) entry which is preliminary data.</text>
</comment>
<gene>
    <name evidence="9" type="ORF">KFE25_010604</name>
</gene>
<feature type="transmembrane region" description="Helical" evidence="7">
    <location>
        <begin position="161"/>
        <end position="186"/>
    </location>
</feature>
<organism evidence="9 10">
    <name type="scientific">Diacronema lutheri</name>
    <name type="common">Unicellular marine alga</name>
    <name type="synonym">Monochrysis lutheri</name>
    <dbReference type="NCBI Taxonomy" id="2081491"/>
    <lineage>
        <taxon>Eukaryota</taxon>
        <taxon>Haptista</taxon>
        <taxon>Haptophyta</taxon>
        <taxon>Pavlovophyceae</taxon>
        <taxon>Pavlovales</taxon>
        <taxon>Pavlovaceae</taxon>
        <taxon>Diacronema</taxon>
    </lineage>
</organism>
<protein>
    <recommendedName>
        <fullName evidence="8">Cation efflux protein transmembrane domain-containing protein</fullName>
    </recommendedName>
</protein>
<evidence type="ECO:0000256" key="6">
    <source>
        <dbReference type="SAM" id="MobiDB-lite"/>
    </source>
</evidence>
<dbReference type="Pfam" id="PF01545">
    <property type="entry name" value="Cation_efflux"/>
    <property type="match status" value="1"/>
</dbReference>
<evidence type="ECO:0000256" key="7">
    <source>
        <dbReference type="SAM" id="Phobius"/>
    </source>
</evidence>
<evidence type="ECO:0000313" key="9">
    <source>
        <dbReference type="EMBL" id="KAG8461417.1"/>
    </source>
</evidence>
<keyword evidence="4 7" id="KW-1133">Transmembrane helix</keyword>
<dbReference type="SUPFAM" id="SSF161111">
    <property type="entry name" value="Cation efflux protein transmembrane domain-like"/>
    <property type="match status" value="1"/>
</dbReference>
<feature type="transmembrane region" description="Helical" evidence="7">
    <location>
        <begin position="78"/>
        <end position="98"/>
    </location>
</feature>
<reference evidence="9" key="1">
    <citation type="submission" date="2021-05" db="EMBL/GenBank/DDBJ databases">
        <title>The genome of the haptophyte Pavlova lutheri (Diacronema luteri, Pavlovales) - a model for lipid biosynthesis in eukaryotic algae.</title>
        <authorList>
            <person name="Hulatt C.J."/>
            <person name="Posewitz M.C."/>
        </authorList>
    </citation>
    <scope>NUCLEOTIDE SEQUENCE</scope>
    <source>
        <strain evidence="9">NIVA-4/92</strain>
    </source>
</reference>
<feature type="domain" description="Cation efflux protein transmembrane" evidence="8">
    <location>
        <begin position="54"/>
        <end position="275"/>
    </location>
</feature>
<dbReference type="PANTHER" id="PTHR11562">
    <property type="entry name" value="CATION EFFLUX PROTEIN/ ZINC TRANSPORTER"/>
    <property type="match status" value="1"/>
</dbReference>
<dbReference type="OMA" id="DEWHDAP"/>
<evidence type="ECO:0000256" key="3">
    <source>
        <dbReference type="ARBA" id="ARBA00022906"/>
    </source>
</evidence>
<dbReference type="Gene3D" id="1.20.1510.10">
    <property type="entry name" value="Cation efflux protein transmembrane domain"/>
    <property type="match status" value="1"/>
</dbReference>
<proteinExistence type="predicted"/>
<evidence type="ECO:0000256" key="1">
    <source>
        <dbReference type="ARBA" id="ARBA00004141"/>
    </source>
</evidence>
<dbReference type="GO" id="GO:0005886">
    <property type="term" value="C:plasma membrane"/>
    <property type="evidence" value="ECO:0007669"/>
    <property type="project" value="TreeGrafter"/>
</dbReference>